<name>A0ABQ1E5J3_9CLOT</name>
<evidence type="ECO:0000313" key="2">
    <source>
        <dbReference type="Proteomes" id="UP000663802"/>
    </source>
</evidence>
<sequence>MPLTVIMLGTSFVNPSEYFNPTAQHTSKRPAIIKNNHFIYFTLLQIKKAMVDIIKYLPGFCPSVNTASCAFYLGPDQLQI</sequence>
<proteinExistence type="predicted"/>
<reference evidence="1 2" key="1">
    <citation type="journal article" date="2021" name="Int. J. Syst. Evol. Microbiol.">
        <title>Clostridium zeae sp. nov., isolated from corn silage.</title>
        <authorList>
            <person name="Kobayashi H."/>
            <person name="Tanizawa Y."/>
            <person name="Yagura M."/>
            <person name="Sakamoto M."/>
            <person name="Ohkuma M."/>
            <person name="Tohno M."/>
        </authorList>
    </citation>
    <scope>NUCLEOTIDE SEQUENCE [LARGE SCALE GENOMIC DNA]</scope>
    <source>
        <strain evidence="1 2">CSC2</strain>
    </source>
</reference>
<organism evidence="1 2">
    <name type="scientific">Clostridium zeae</name>
    <dbReference type="NCBI Taxonomy" id="2759022"/>
    <lineage>
        <taxon>Bacteria</taxon>
        <taxon>Bacillati</taxon>
        <taxon>Bacillota</taxon>
        <taxon>Clostridia</taxon>
        <taxon>Eubacteriales</taxon>
        <taxon>Clostridiaceae</taxon>
        <taxon>Clostridium</taxon>
    </lineage>
</organism>
<protein>
    <submittedName>
        <fullName evidence="1">Uncharacterized protein</fullName>
    </submittedName>
</protein>
<accession>A0ABQ1E5J3</accession>
<dbReference type="EMBL" id="BMBA01000001">
    <property type="protein sequence ID" value="GFZ30020.1"/>
    <property type="molecule type" value="Genomic_DNA"/>
</dbReference>
<evidence type="ECO:0000313" key="1">
    <source>
        <dbReference type="EMBL" id="GFZ30020.1"/>
    </source>
</evidence>
<dbReference type="Proteomes" id="UP000663802">
    <property type="component" value="Unassembled WGS sequence"/>
</dbReference>
<gene>
    <name evidence="1" type="ORF">CSC2_05460</name>
</gene>
<comment type="caution">
    <text evidence="1">The sequence shown here is derived from an EMBL/GenBank/DDBJ whole genome shotgun (WGS) entry which is preliminary data.</text>
</comment>
<keyword evidence="2" id="KW-1185">Reference proteome</keyword>